<protein>
    <submittedName>
        <fullName evidence="2">Uncharacterized protein</fullName>
    </submittedName>
</protein>
<proteinExistence type="predicted"/>
<gene>
    <name evidence="2" type="ORF">CEP54_016177</name>
</gene>
<organism evidence="2 3">
    <name type="scientific">Fusarium duplospermum</name>
    <dbReference type="NCBI Taxonomy" id="1325734"/>
    <lineage>
        <taxon>Eukaryota</taxon>
        <taxon>Fungi</taxon>
        <taxon>Dikarya</taxon>
        <taxon>Ascomycota</taxon>
        <taxon>Pezizomycotina</taxon>
        <taxon>Sordariomycetes</taxon>
        <taxon>Hypocreomycetidae</taxon>
        <taxon>Hypocreales</taxon>
        <taxon>Nectriaceae</taxon>
        <taxon>Fusarium</taxon>
        <taxon>Fusarium solani species complex</taxon>
    </lineage>
</organism>
<accession>A0A428NHH5</accession>
<evidence type="ECO:0000313" key="3">
    <source>
        <dbReference type="Proteomes" id="UP000288168"/>
    </source>
</evidence>
<dbReference type="EMBL" id="NKCI01000529">
    <property type="protein sequence ID" value="RSL40188.1"/>
    <property type="molecule type" value="Genomic_DNA"/>
</dbReference>
<evidence type="ECO:0000256" key="1">
    <source>
        <dbReference type="SAM" id="MobiDB-lite"/>
    </source>
</evidence>
<feature type="region of interest" description="Disordered" evidence="1">
    <location>
        <begin position="1"/>
        <end position="26"/>
    </location>
</feature>
<keyword evidence="3" id="KW-1185">Reference proteome</keyword>
<dbReference type="OrthoDB" id="5102541at2759"/>
<evidence type="ECO:0000313" key="2">
    <source>
        <dbReference type="EMBL" id="RSL40188.1"/>
    </source>
</evidence>
<dbReference type="Proteomes" id="UP000288168">
    <property type="component" value="Unassembled WGS sequence"/>
</dbReference>
<name>A0A428NHH5_9HYPO</name>
<comment type="caution">
    <text evidence="2">The sequence shown here is derived from an EMBL/GenBank/DDBJ whole genome shotgun (WGS) entry which is preliminary data.</text>
</comment>
<reference evidence="2 3" key="1">
    <citation type="submission" date="2017-06" db="EMBL/GenBank/DDBJ databases">
        <title>Comparative genomic analysis of Ambrosia Fusariam Clade fungi.</title>
        <authorList>
            <person name="Stajich J.E."/>
            <person name="Carrillo J."/>
            <person name="Kijimoto T."/>
            <person name="Eskalen A."/>
            <person name="O'Donnell K."/>
            <person name="Kasson M."/>
        </authorList>
    </citation>
    <scope>NUCLEOTIDE SEQUENCE [LARGE SCALE GENOMIC DNA]</scope>
    <source>
        <strain evidence="2 3">NRRL62584</strain>
    </source>
</reference>
<dbReference type="AlphaFoldDB" id="A0A428NHH5"/>
<sequence>MEDLDKQDQIANDRLGPSYERARRRSQKWQDYYWGRSLDNPLYVQEEEEEEEEEVTVEDNEGHLTRFFEEPVTGKGALSALL</sequence>